<dbReference type="InterPro" id="IPR052954">
    <property type="entry name" value="GPCR-Ligand_Int"/>
</dbReference>
<keyword evidence="2 5" id="KW-0812">Transmembrane</keyword>
<evidence type="ECO:0000256" key="4">
    <source>
        <dbReference type="ARBA" id="ARBA00023136"/>
    </source>
</evidence>
<feature type="domain" description="G-protein coupled receptors family 1 profile" evidence="6">
    <location>
        <begin position="19"/>
        <end position="213"/>
    </location>
</feature>
<comment type="caution">
    <text evidence="7">The sequence shown here is derived from an EMBL/GenBank/DDBJ whole genome shotgun (WGS) entry which is preliminary data.</text>
</comment>
<accession>A0AAV2HPN3</accession>
<evidence type="ECO:0000313" key="8">
    <source>
        <dbReference type="Proteomes" id="UP001497497"/>
    </source>
</evidence>
<feature type="non-terminal residue" evidence="7">
    <location>
        <position position="213"/>
    </location>
</feature>
<evidence type="ECO:0000256" key="5">
    <source>
        <dbReference type="SAM" id="Phobius"/>
    </source>
</evidence>
<feature type="transmembrane region" description="Helical" evidence="5">
    <location>
        <begin position="180"/>
        <end position="201"/>
    </location>
</feature>
<comment type="subcellular location">
    <subcellularLocation>
        <location evidence="1">Membrane</location>
    </subcellularLocation>
</comment>
<gene>
    <name evidence="7" type="ORF">GSLYS_00009970001</name>
</gene>
<organism evidence="7 8">
    <name type="scientific">Lymnaea stagnalis</name>
    <name type="common">Great pond snail</name>
    <name type="synonym">Helix stagnalis</name>
    <dbReference type="NCBI Taxonomy" id="6523"/>
    <lineage>
        <taxon>Eukaryota</taxon>
        <taxon>Metazoa</taxon>
        <taxon>Spiralia</taxon>
        <taxon>Lophotrochozoa</taxon>
        <taxon>Mollusca</taxon>
        <taxon>Gastropoda</taxon>
        <taxon>Heterobranchia</taxon>
        <taxon>Euthyneura</taxon>
        <taxon>Panpulmonata</taxon>
        <taxon>Hygrophila</taxon>
        <taxon>Lymnaeoidea</taxon>
        <taxon>Lymnaeidae</taxon>
        <taxon>Lymnaea</taxon>
    </lineage>
</organism>
<evidence type="ECO:0000259" key="6">
    <source>
        <dbReference type="PROSITE" id="PS50262"/>
    </source>
</evidence>
<dbReference type="PRINTS" id="PR00237">
    <property type="entry name" value="GPCRRHODOPSN"/>
</dbReference>
<dbReference type="GO" id="GO:0016020">
    <property type="term" value="C:membrane"/>
    <property type="evidence" value="ECO:0007669"/>
    <property type="project" value="UniProtKB-SubCell"/>
</dbReference>
<evidence type="ECO:0000256" key="1">
    <source>
        <dbReference type="ARBA" id="ARBA00004370"/>
    </source>
</evidence>
<keyword evidence="8" id="KW-1185">Reference proteome</keyword>
<dbReference type="PROSITE" id="PS50262">
    <property type="entry name" value="G_PROTEIN_RECEP_F1_2"/>
    <property type="match status" value="1"/>
</dbReference>
<dbReference type="Proteomes" id="UP001497497">
    <property type="component" value="Unassembled WGS sequence"/>
</dbReference>
<feature type="transmembrane region" description="Helical" evidence="5">
    <location>
        <begin position="7"/>
        <end position="26"/>
    </location>
</feature>
<dbReference type="SUPFAM" id="SSF81321">
    <property type="entry name" value="Family A G protein-coupled receptor-like"/>
    <property type="match status" value="1"/>
</dbReference>
<name>A0AAV2HPN3_LYMST</name>
<keyword evidence="4 5" id="KW-0472">Membrane</keyword>
<evidence type="ECO:0000313" key="7">
    <source>
        <dbReference type="EMBL" id="CAL1536057.1"/>
    </source>
</evidence>
<proteinExistence type="predicted"/>
<protein>
    <recommendedName>
        <fullName evidence="6">G-protein coupled receptors family 1 profile domain-containing protein</fullName>
    </recommendedName>
</protein>
<reference evidence="7 8" key="1">
    <citation type="submission" date="2024-04" db="EMBL/GenBank/DDBJ databases">
        <authorList>
            <consortium name="Genoscope - CEA"/>
            <person name="William W."/>
        </authorList>
    </citation>
    <scope>NUCLEOTIDE SEQUENCE [LARGE SCALE GENOMIC DNA]</scope>
</reference>
<evidence type="ECO:0000256" key="3">
    <source>
        <dbReference type="ARBA" id="ARBA00022989"/>
    </source>
</evidence>
<feature type="non-terminal residue" evidence="7">
    <location>
        <position position="1"/>
    </location>
</feature>
<evidence type="ECO:0000256" key="2">
    <source>
        <dbReference type="ARBA" id="ARBA00022692"/>
    </source>
</evidence>
<dbReference type="Gene3D" id="1.20.1070.10">
    <property type="entry name" value="Rhodopsin 7-helix transmembrane proteins"/>
    <property type="match status" value="1"/>
</dbReference>
<dbReference type="AlphaFoldDB" id="A0AAV2HPN3"/>
<dbReference type="PANTHER" id="PTHR46641">
    <property type="entry name" value="FMRFAMIDE RECEPTOR-RELATED"/>
    <property type="match status" value="1"/>
</dbReference>
<feature type="transmembrane region" description="Helical" evidence="5">
    <location>
        <begin position="125"/>
        <end position="145"/>
    </location>
</feature>
<dbReference type="InterPro" id="IPR000276">
    <property type="entry name" value="GPCR_Rhodpsn"/>
</dbReference>
<dbReference type="EMBL" id="CAXITT010000219">
    <property type="protein sequence ID" value="CAL1536057.1"/>
    <property type="molecule type" value="Genomic_DNA"/>
</dbReference>
<dbReference type="GO" id="GO:0004930">
    <property type="term" value="F:G protein-coupled receptor activity"/>
    <property type="evidence" value="ECO:0007669"/>
    <property type="project" value="InterPro"/>
</dbReference>
<dbReference type="PANTHER" id="PTHR46641:SF2">
    <property type="entry name" value="FMRFAMIDE RECEPTOR"/>
    <property type="match status" value="1"/>
</dbReference>
<feature type="transmembrane region" description="Helical" evidence="5">
    <location>
        <begin position="69"/>
        <end position="85"/>
    </location>
</feature>
<dbReference type="InterPro" id="IPR017452">
    <property type="entry name" value="GPCR_Rhodpsn_7TM"/>
</dbReference>
<sequence>KFIIRNVIVPILCICGLAGNVLILKVLKNHKFNPSTNILLYAMTTSDAMLTATDTLCQGIVIVEDFHPVIAIVMALFYRFFIFRWNHRAYYFSLCTLSLIALERLALLSSPVLASRMFTDYNMKWSLAVLVTLSFIFTFPSLYLLDDFRMFDGKFVRTNSIFITEHRNVAVYLVGIGDHVIIYMPLAILLVSTAIVNMLLFRRMEDKHSSSHD</sequence>
<keyword evidence="3 5" id="KW-1133">Transmembrane helix</keyword>